<dbReference type="PANTHER" id="PTHR46913:SF1">
    <property type="entry name" value="RING-H2 FINGER PROTEIN ATL16"/>
    <property type="match status" value="1"/>
</dbReference>
<organism evidence="17 18">
    <name type="scientific">Erythranthe guttata</name>
    <name type="common">Yellow monkey flower</name>
    <name type="synonym">Mimulus guttatus</name>
    <dbReference type="NCBI Taxonomy" id="4155"/>
    <lineage>
        <taxon>Eukaryota</taxon>
        <taxon>Viridiplantae</taxon>
        <taxon>Streptophyta</taxon>
        <taxon>Embryophyta</taxon>
        <taxon>Tracheophyta</taxon>
        <taxon>Spermatophyta</taxon>
        <taxon>Magnoliopsida</taxon>
        <taxon>eudicotyledons</taxon>
        <taxon>Gunneridae</taxon>
        <taxon>Pentapetalae</taxon>
        <taxon>asterids</taxon>
        <taxon>lamiids</taxon>
        <taxon>Lamiales</taxon>
        <taxon>Phrymaceae</taxon>
        <taxon>Erythranthe</taxon>
    </lineage>
</organism>
<name>A0A022S462_ERYGU</name>
<evidence type="ECO:0000313" key="18">
    <source>
        <dbReference type="Proteomes" id="UP000030748"/>
    </source>
</evidence>
<dbReference type="SMART" id="SM00184">
    <property type="entry name" value="RING"/>
    <property type="match status" value="1"/>
</dbReference>
<dbReference type="GO" id="GO:0008270">
    <property type="term" value="F:zinc ion binding"/>
    <property type="evidence" value="ECO:0007669"/>
    <property type="project" value="UniProtKB-KW"/>
</dbReference>
<evidence type="ECO:0000256" key="11">
    <source>
        <dbReference type="ARBA" id="ARBA00022989"/>
    </source>
</evidence>
<dbReference type="InterPro" id="IPR044600">
    <property type="entry name" value="ATL1/ATL16-like"/>
</dbReference>
<keyword evidence="18" id="KW-1185">Reference proteome</keyword>
<dbReference type="GO" id="GO:0061630">
    <property type="term" value="F:ubiquitin protein ligase activity"/>
    <property type="evidence" value="ECO:0007669"/>
    <property type="project" value="UniProtKB-EC"/>
</dbReference>
<dbReference type="InterPro" id="IPR013083">
    <property type="entry name" value="Znf_RING/FYVE/PHD"/>
</dbReference>
<feature type="domain" description="RING-type" evidence="16">
    <location>
        <begin position="90"/>
        <end position="132"/>
    </location>
</feature>
<keyword evidence="12 15" id="KW-0472">Membrane</keyword>
<dbReference type="PROSITE" id="PS50089">
    <property type="entry name" value="ZF_RING_2"/>
    <property type="match status" value="1"/>
</dbReference>
<evidence type="ECO:0000313" key="17">
    <source>
        <dbReference type="EMBL" id="EYU46743.1"/>
    </source>
</evidence>
<evidence type="ECO:0000259" key="16">
    <source>
        <dbReference type="PROSITE" id="PS50089"/>
    </source>
</evidence>
<gene>
    <name evidence="17" type="ORF">MIMGU_mgv1a017988mg</name>
</gene>
<dbReference type="Gene3D" id="3.30.40.10">
    <property type="entry name" value="Zinc/RING finger domain, C3HC4 (zinc finger)"/>
    <property type="match status" value="1"/>
</dbReference>
<dbReference type="Proteomes" id="UP000030748">
    <property type="component" value="Unassembled WGS sequence"/>
</dbReference>
<evidence type="ECO:0000256" key="12">
    <source>
        <dbReference type="ARBA" id="ARBA00023136"/>
    </source>
</evidence>
<dbReference type="GO" id="GO:0016567">
    <property type="term" value="P:protein ubiquitination"/>
    <property type="evidence" value="ECO:0007669"/>
    <property type="project" value="InterPro"/>
</dbReference>
<dbReference type="FunFam" id="3.30.40.10:FF:000187">
    <property type="entry name" value="E3 ubiquitin-protein ligase ATL6"/>
    <property type="match status" value="1"/>
</dbReference>
<accession>A0A022S462</accession>
<evidence type="ECO:0000256" key="10">
    <source>
        <dbReference type="ARBA" id="ARBA00022833"/>
    </source>
</evidence>
<sequence>MDEENQDSNGYVSNGKIMISSIAILFLACFIVVSFHVYARWFRRRPVNHRRVNATSTGMIFSQGLDLRVMNSLPTFIYESKGGQESPLECAVCLSEFEDDETGRVLPDCKHCFHVDCIDMWLQCHRDCPLCRAQVKFQPGARNPIQPIQNPDQIILSIYVLEDAGSSGSNTELHHTCENDGILHTVCSSSSPTLDVTGQLPGQTGQDPTKIEGVSNLDPNIGPDIESGPNSTVRVLKRLFSI</sequence>
<keyword evidence="8 14" id="KW-0863">Zinc-finger</keyword>
<feature type="transmembrane region" description="Helical" evidence="15">
    <location>
        <begin position="17"/>
        <end position="41"/>
    </location>
</feature>
<dbReference type="KEGG" id="egt:105954618"/>
<proteinExistence type="inferred from homology"/>
<evidence type="ECO:0000256" key="14">
    <source>
        <dbReference type="PROSITE-ProRule" id="PRU00175"/>
    </source>
</evidence>
<evidence type="ECO:0000256" key="4">
    <source>
        <dbReference type="ARBA" id="ARBA00012483"/>
    </source>
</evidence>
<dbReference type="PhylomeDB" id="A0A022S462"/>
<keyword evidence="7" id="KW-0479">Metal-binding</keyword>
<comment type="pathway">
    <text evidence="3">Protein modification; protein ubiquitination.</text>
</comment>
<keyword evidence="5" id="KW-0808">Transferase</keyword>
<evidence type="ECO:0000256" key="7">
    <source>
        <dbReference type="ARBA" id="ARBA00022723"/>
    </source>
</evidence>
<evidence type="ECO:0000256" key="5">
    <source>
        <dbReference type="ARBA" id="ARBA00022679"/>
    </source>
</evidence>
<dbReference type="CDD" id="cd16461">
    <property type="entry name" value="RING-H2_EL5-like"/>
    <property type="match status" value="1"/>
</dbReference>
<keyword evidence="10" id="KW-0862">Zinc</keyword>
<protein>
    <recommendedName>
        <fullName evidence="4">RING-type E3 ubiquitin transferase</fullName>
        <ecNumber evidence="4">2.3.2.27</ecNumber>
    </recommendedName>
</protein>
<dbReference type="EMBL" id="KI630171">
    <property type="protein sequence ID" value="EYU46743.1"/>
    <property type="molecule type" value="Genomic_DNA"/>
</dbReference>
<dbReference type="GO" id="GO:0016020">
    <property type="term" value="C:membrane"/>
    <property type="evidence" value="ECO:0007669"/>
    <property type="project" value="UniProtKB-SubCell"/>
</dbReference>
<dbReference type="PANTHER" id="PTHR46913">
    <property type="entry name" value="RING-H2 FINGER PROTEIN ATL16"/>
    <property type="match status" value="1"/>
</dbReference>
<evidence type="ECO:0000256" key="6">
    <source>
        <dbReference type="ARBA" id="ARBA00022692"/>
    </source>
</evidence>
<evidence type="ECO:0000256" key="15">
    <source>
        <dbReference type="SAM" id="Phobius"/>
    </source>
</evidence>
<keyword evidence="9" id="KW-0833">Ubl conjugation pathway</keyword>
<dbReference type="SUPFAM" id="SSF57850">
    <property type="entry name" value="RING/U-box"/>
    <property type="match status" value="1"/>
</dbReference>
<evidence type="ECO:0000256" key="8">
    <source>
        <dbReference type="ARBA" id="ARBA00022771"/>
    </source>
</evidence>
<keyword evidence="11 15" id="KW-1133">Transmembrane helix</keyword>
<comment type="subcellular location">
    <subcellularLocation>
        <location evidence="2">Membrane</location>
        <topology evidence="2">Single-pass membrane protein</topology>
    </subcellularLocation>
</comment>
<evidence type="ECO:0000256" key="1">
    <source>
        <dbReference type="ARBA" id="ARBA00000900"/>
    </source>
</evidence>
<dbReference type="eggNOG" id="KOG0800">
    <property type="taxonomic scope" value="Eukaryota"/>
</dbReference>
<evidence type="ECO:0000256" key="2">
    <source>
        <dbReference type="ARBA" id="ARBA00004167"/>
    </source>
</evidence>
<keyword evidence="6 15" id="KW-0812">Transmembrane</keyword>
<evidence type="ECO:0000256" key="3">
    <source>
        <dbReference type="ARBA" id="ARBA00004906"/>
    </source>
</evidence>
<dbReference type="InterPro" id="IPR001841">
    <property type="entry name" value="Znf_RING"/>
</dbReference>
<evidence type="ECO:0000256" key="13">
    <source>
        <dbReference type="ARBA" id="ARBA00024209"/>
    </source>
</evidence>
<dbReference type="OrthoDB" id="909323at2759"/>
<reference evidence="17 18" key="1">
    <citation type="journal article" date="2013" name="Proc. Natl. Acad. Sci. U.S.A.">
        <title>Fine-scale variation in meiotic recombination in Mimulus inferred from population shotgun sequencing.</title>
        <authorList>
            <person name="Hellsten U."/>
            <person name="Wright K.M."/>
            <person name="Jenkins J."/>
            <person name="Shu S."/>
            <person name="Yuan Y."/>
            <person name="Wessler S.R."/>
            <person name="Schmutz J."/>
            <person name="Willis J.H."/>
            <person name="Rokhsar D.S."/>
        </authorList>
    </citation>
    <scope>NUCLEOTIDE SEQUENCE [LARGE SCALE GENOMIC DNA]</scope>
    <source>
        <strain evidence="18">cv. DUN x IM62</strain>
    </source>
</reference>
<dbReference type="Pfam" id="PF13639">
    <property type="entry name" value="zf-RING_2"/>
    <property type="match status" value="1"/>
</dbReference>
<evidence type="ECO:0000256" key="9">
    <source>
        <dbReference type="ARBA" id="ARBA00022786"/>
    </source>
</evidence>
<comment type="catalytic activity">
    <reaction evidence="1">
        <text>S-ubiquitinyl-[E2 ubiquitin-conjugating enzyme]-L-cysteine + [acceptor protein]-L-lysine = [E2 ubiquitin-conjugating enzyme]-L-cysteine + N(6)-ubiquitinyl-[acceptor protein]-L-lysine.</text>
        <dbReference type="EC" id="2.3.2.27"/>
    </reaction>
</comment>
<comment type="similarity">
    <text evidence="13">Belongs to the RING-type zinc finger family. ATL subfamily.</text>
</comment>
<dbReference type="AlphaFoldDB" id="A0A022S462"/>
<dbReference type="EC" id="2.3.2.27" evidence="4"/>